<dbReference type="Proteomes" id="UP000196368">
    <property type="component" value="Unassembled WGS sequence"/>
</dbReference>
<name>A0A1Y4DCT3_9BACT</name>
<evidence type="ECO:0008006" key="3">
    <source>
        <dbReference type="Google" id="ProtNLM"/>
    </source>
</evidence>
<protein>
    <recommendedName>
        <fullName evidence="3">DUF4406 domain-containing protein</fullName>
    </recommendedName>
</protein>
<dbReference type="EMBL" id="NFJD01000003">
    <property type="protein sequence ID" value="OUO56665.1"/>
    <property type="molecule type" value="Genomic_DNA"/>
</dbReference>
<proteinExistence type="predicted"/>
<evidence type="ECO:0000313" key="2">
    <source>
        <dbReference type="Proteomes" id="UP000196368"/>
    </source>
</evidence>
<dbReference type="SUPFAM" id="SSF52309">
    <property type="entry name" value="N-(deoxy)ribosyltransferase-like"/>
    <property type="match status" value="1"/>
</dbReference>
<dbReference type="Gene3D" id="3.40.50.450">
    <property type="match status" value="1"/>
</dbReference>
<dbReference type="AlphaFoldDB" id="A0A1Y4DCT3"/>
<dbReference type="OrthoDB" id="2376767at2"/>
<dbReference type="RefSeq" id="WP_087288810.1">
    <property type="nucleotide sequence ID" value="NZ_NFJD01000003.1"/>
</dbReference>
<keyword evidence="2" id="KW-1185">Reference proteome</keyword>
<dbReference type="InterPro" id="IPR025518">
    <property type="entry name" value="DUF4406"/>
</dbReference>
<organism evidence="1 2">
    <name type="scientific">Candidatus Avelusimicrobium gallicola</name>
    <dbReference type="NCBI Taxonomy" id="2562704"/>
    <lineage>
        <taxon>Bacteria</taxon>
        <taxon>Pseudomonadati</taxon>
        <taxon>Elusimicrobiota</taxon>
        <taxon>Elusimicrobia</taxon>
        <taxon>Elusimicrobiales</taxon>
        <taxon>Elusimicrobiaceae</taxon>
        <taxon>Candidatus Avelusimicrobium</taxon>
    </lineage>
</organism>
<gene>
    <name evidence="1" type="ORF">B5F75_05595</name>
</gene>
<accession>A0A1Y4DCT3</accession>
<comment type="caution">
    <text evidence="1">The sequence shown here is derived from an EMBL/GenBank/DDBJ whole genome shotgun (WGS) entry which is preliminary data.</text>
</comment>
<dbReference type="Pfam" id="PF14359">
    <property type="entry name" value="DUF4406"/>
    <property type="match status" value="1"/>
</dbReference>
<sequence length="110" mass="12341">MFKVNTKNIALTQTVYLSGPMTGLPDYNRAAFNLRAEAFRAAGYSVKNPADISVTHGTDKAYEFYFKRALRMMLDADVVYVFGDTTQSRGVEMELQVAKMAGMQVVWEGR</sequence>
<evidence type="ECO:0000313" key="1">
    <source>
        <dbReference type="EMBL" id="OUO56665.1"/>
    </source>
</evidence>
<reference evidence="2" key="1">
    <citation type="submission" date="2017-04" db="EMBL/GenBank/DDBJ databases">
        <title>Function of individual gut microbiota members based on whole genome sequencing of pure cultures obtained from chicken caecum.</title>
        <authorList>
            <person name="Medvecky M."/>
            <person name="Cejkova D."/>
            <person name="Polansky O."/>
            <person name="Karasova D."/>
            <person name="Kubasova T."/>
            <person name="Cizek A."/>
            <person name="Rychlik I."/>
        </authorList>
    </citation>
    <scope>NUCLEOTIDE SEQUENCE [LARGE SCALE GENOMIC DNA]</scope>
    <source>
        <strain evidence="2">An273</strain>
    </source>
</reference>